<dbReference type="EMBL" id="JACHMH010000001">
    <property type="protein sequence ID" value="MBB4682062.1"/>
    <property type="molecule type" value="Genomic_DNA"/>
</dbReference>
<protein>
    <recommendedName>
        <fullName evidence="5">DUF3558 domain-containing protein</fullName>
    </recommendedName>
</protein>
<organism evidence="3 4">
    <name type="scientific">Crossiella cryophila</name>
    <dbReference type="NCBI Taxonomy" id="43355"/>
    <lineage>
        <taxon>Bacteria</taxon>
        <taxon>Bacillati</taxon>
        <taxon>Actinomycetota</taxon>
        <taxon>Actinomycetes</taxon>
        <taxon>Pseudonocardiales</taxon>
        <taxon>Pseudonocardiaceae</taxon>
        <taxon>Crossiella</taxon>
    </lineage>
</organism>
<comment type="caution">
    <text evidence="3">The sequence shown here is derived from an EMBL/GenBank/DDBJ whole genome shotgun (WGS) entry which is preliminary data.</text>
</comment>
<evidence type="ECO:0000256" key="2">
    <source>
        <dbReference type="SAM" id="Phobius"/>
    </source>
</evidence>
<keyword evidence="2" id="KW-0472">Membrane</keyword>
<feature type="region of interest" description="Disordered" evidence="1">
    <location>
        <begin position="1"/>
        <end position="27"/>
    </location>
</feature>
<keyword evidence="4" id="KW-1185">Reference proteome</keyword>
<proteinExistence type="predicted"/>
<dbReference type="AlphaFoldDB" id="A0A7W7CIT8"/>
<accession>A0A7W7CIT8</accession>
<sequence>MQPGPHQHQPYQQPQYPPPGYGYGYPRPPKKNNGPVIALVVGLAVLLLAGIGVVVYLNSGGTTDSAETGAEAGPGPADKYTDLPECTTLNAKLTLFPTLEPRNAQKKKDTQASRGDGDLQTVVVKCYWGTKQPEVNMRAEITLFVSDGQPKHNGTKDGAEYWLTIDKSPADRQDGDTVLFPKSTGGNGCYGRFSDGNVLVTLQQEGPGIPGGATHGPEIDQCRDNLLPKGKEMVAALKG</sequence>
<dbReference type="Proteomes" id="UP000533598">
    <property type="component" value="Unassembled WGS sequence"/>
</dbReference>
<evidence type="ECO:0000313" key="4">
    <source>
        <dbReference type="Proteomes" id="UP000533598"/>
    </source>
</evidence>
<keyword evidence="2" id="KW-0812">Transmembrane</keyword>
<feature type="transmembrane region" description="Helical" evidence="2">
    <location>
        <begin position="36"/>
        <end position="57"/>
    </location>
</feature>
<evidence type="ECO:0008006" key="5">
    <source>
        <dbReference type="Google" id="ProtNLM"/>
    </source>
</evidence>
<reference evidence="3 4" key="1">
    <citation type="submission" date="2020-08" db="EMBL/GenBank/DDBJ databases">
        <title>Sequencing the genomes of 1000 actinobacteria strains.</title>
        <authorList>
            <person name="Klenk H.-P."/>
        </authorList>
    </citation>
    <scope>NUCLEOTIDE SEQUENCE [LARGE SCALE GENOMIC DNA]</scope>
    <source>
        <strain evidence="3 4">DSM 44230</strain>
    </source>
</reference>
<feature type="compositionally biased region" description="Low complexity" evidence="1">
    <location>
        <begin position="1"/>
        <end position="14"/>
    </location>
</feature>
<keyword evidence="2" id="KW-1133">Transmembrane helix</keyword>
<evidence type="ECO:0000256" key="1">
    <source>
        <dbReference type="SAM" id="MobiDB-lite"/>
    </source>
</evidence>
<gene>
    <name evidence="3" type="ORF">HNR67_008180</name>
</gene>
<name>A0A7W7CIT8_9PSEU</name>
<evidence type="ECO:0000313" key="3">
    <source>
        <dbReference type="EMBL" id="MBB4682062.1"/>
    </source>
</evidence>
<dbReference type="RefSeq" id="WP_185009078.1">
    <property type="nucleotide sequence ID" value="NZ_BAAAUI010000061.1"/>
</dbReference>